<feature type="compositionally biased region" description="Polar residues" evidence="4">
    <location>
        <begin position="1"/>
        <end position="10"/>
    </location>
</feature>
<name>A0ABP8VT02_9ACTN</name>
<dbReference type="CDD" id="cd02440">
    <property type="entry name" value="AdoMet_MTases"/>
    <property type="match status" value="1"/>
</dbReference>
<gene>
    <name evidence="6" type="ORF">GCM10023226_04730</name>
</gene>
<dbReference type="SUPFAM" id="SSF53335">
    <property type="entry name" value="S-adenosyl-L-methionine-dependent methyltransferases"/>
    <property type="match status" value="1"/>
</dbReference>
<feature type="region of interest" description="Disordered" evidence="4">
    <location>
        <begin position="252"/>
        <end position="319"/>
    </location>
</feature>
<evidence type="ECO:0000256" key="3">
    <source>
        <dbReference type="ARBA" id="ARBA00022679"/>
    </source>
</evidence>
<evidence type="ECO:0000256" key="4">
    <source>
        <dbReference type="SAM" id="MobiDB-lite"/>
    </source>
</evidence>
<organism evidence="6 7">
    <name type="scientific">Nocardioides nanhaiensis</name>
    <dbReference type="NCBI Taxonomy" id="1476871"/>
    <lineage>
        <taxon>Bacteria</taxon>
        <taxon>Bacillati</taxon>
        <taxon>Actinomycetota</taxon>
        <taxon>Actinomycetes</taxon>
        <taxon>Propionibacteriales</taxon>
        <taxon>Nocardioidaceae</taxon>
        <taxon>Nocardioides</taxon>
    </lineage>
</organism>
<accession>A0ABP8VT02</accession>
<feature type="region of interest" description="Disordered" evidence="4">
    <location>
        <begin position="1"/>
        <end position="21"/>
    </location>
</feature>
<dbReference type="PANTHER" id="PTHR44942">
    <property type="entry name" value="METHYLTRANSF_11 DOMAIN-CONTAINING PROTEIN"/>
    <property type="match status" value="1"/>
</dbReference>
<protein>
    <recommendedName>
        <fullName evidence="5">Methyltransferase type 11 domain-containing protein</fullName>
    </recommendedName>
</protein>
<evidence type="ECO:0000313" key="6">
    <source>
        <dbReference type="EMBL" id="GAA4671177.1"/>
    </source>
</evidence>
<evidence type="ECO:0000259" key="5">
    <source>
        <dbReference type="Pfam" id="PF08241"/>
    </source>
</evidence>
<feature type="domain" description="Methyltransferase type 11" evidence="5">
    <location>
        <begin position="52"/>
        <end position="140"/>
    </location>
</feature>
<keyword evidence="7" id="KW-1185">Reference proteome</keyword>
<feature type="compositionally biased region" description="Basic and acidic residues" evidence="4">
    <location>
        <begin position="267"/>
        <end position="284"/>
    </location>
</feature>
<comment type="caution">
    <text evidence="6">The sequence shown here is derived from an EMBL/GenBank/DDBJ whole genome shotgun (WGS) entry which is preliminary data.</text>
</comment>
<dbReference type="InterPro" id="IPR051052">
    <property type="entry name" value="Diverse_substrate_MTase"/>
</dbReference>
<dbReference type="InterPro" id="IPR029063">
    <property type="entry name" value="SAM-dependent_MTases_sf"/>
</dbReference>
<evidence type="ECO:0000256" key="1">
    <source>
        <dbReference type="ARBA" id="ARBA00008361"/>
    </source>
</evidence>
<comment type="similarity">
    <text evidence="1">Belongs to the methyltransferase superfamily.</text>
</comment>
<keyword evidence="3" id="KW-0808">Transferase</keyword>
<dbReference type="PANTHER" id="PTHR44942:SF4">
    <property type="entry name" value="METHYLTRANSFERASE TYPE 11 DOMAIN-CONTAINING PROTEIN"/>
    <property type="match status" value="1"/>
</dbReference>
<dbReference type="Proteomes" id="UP001500621">
    <property type="component" value="Unassembled WGS sequence"/>
</dbReference>
<feature type="compositionally biased region" description="Low complexity" evidence="4">
    <location>
        <begin position="301"/>
        <end position="312"/>
    </location>
</feature>
<dbReference type="EMBL" id="BAABIM010000001">
    <property type="protein sequence ID" value="GAA4671177.1"/>
    <property type="molecule type" value="Genomic_DNA"/>
</dbReference>
<dbReference type="RefSeq" id="WP_345262443.1">
    <property type="nucleotide sequence ID" value="NZ_BAABIM010000001.1"/>
</dbReference>
<proteinExistence type="inferred from homology"/>
<reference evidence="7" key="1">
    <citation type="journal article" date="2019" name="Int. J. Syst. Evol. Microbiol.">
        <title>The Global Catalogue of Microorganisms (GCM) 10K type strain sequencing project: providing services to taxonomists for standard genome sequencing and annotation.</title>
        <authorList>
            <consortium name="The Broad Institute Genomics Platform"/>
            <consortium name="The Broad Institute Genome Sequencing Center for Infectious Disease"/>
            <person name="Wu L."/>
            <person name="Ma J."/>
        </authorList>
    </citation>
    <scope>NUCLEOTIDE SEQUENCE [LARGE SCALE GENOMIC DNA]</scope>
    <source>
        <strain evidence="7">JCM 18127</strain>
    </source>
</reference>
<keyword evidence="2" id="KW-0489">Methyltransferase</keyword>
<dbReference type="Pfam" id="PF08241">
    <property type="entry name" value="Methyltransf_11"/>
    <property type="match status" value="1"/>
</dbReference>
<dbReference type="InterPro" id="IPR013216">
    <property type="entry name" value="Methyltransf_11"/>
</dbReference>
<dbReference type="Gene3D" id="3.40.50.150">
    <property type="entry name" value="Vaccinia Virus protein VP39"/>
    <property type="match status" value="1"/>
</dbReference>
<sequence>MSQDATTSSPRDPARSFGGVAEAYDRGRPGYPAEAVAWLLGNPAADQQLTVLELGAGTGKLTEQLVAAGHEVHATDPDEQMLAVLRRRLPDVMTAVGTAEEIPAPDSSIDVVVAGQSWHWFDHTRAVDEVRRVLKPRGRYSMVWNTRDERVPWVRKLGRLIGTQEQGTDPSEVLDASLKFIIVEHTTFSQWQRVDRRSILDLVASRSNVAVLPEHEREQKLAEVLELYDSYGRGMDGMQLPYDVHCYRSRVVKSPAPPRPPAPAVDASRDTPGDTETTAERPRVDGSTFPSGGPDTRTVTDAGAAAQPPDDGTLLIHLR</sequence>
<evidence type="ECO:0000256" key="2">
    <source>
        <dbReference type="ARBA" id="ARBA00022603"/>
    </source>
</evidence>
<evidence type="ECO:0000313" key="7">
    <source>
        <dbReference type="Proteomes" id="UP001500621"/>
    </source>
</evidence>